<keyword evidence="2" id="KW-0378">Hydrolase</keyword>
<keyword evidence="3" id="KW-1185">Reference proteome</keyword>
<evidence type="ECO:0000313" key="3">
    <source>
        <dbReference type="Proteomes" id="UP000541352"/>
    </source>
</evidence>
<dbReference type="Gene3D" id="3.90.1570.10">
    <property type="entry name" value="tt1808, chain A"/>
    <property type="match status" value="1"/>
</dbReference>
<dbReference type="InterPro" id="IPR008538">
    <property type="entry name" value="Uma2"/>
</dbReference>
<dbReference type="InterPro" id="IPR012296">
    <property type="entry name" value="Nuclease_put_TT1808"/>
</dbReference>
<keyword evidence="2" id="KW-0540">Nuclease</keyword>
<dbReference type="EMBL" id="JACIBY010000001">
    <property type="protein sequence ID" value="MBB3836150.1"/>
    <property type="molecule type" value="Genomic_DNA"/>
</dbReference>
<proteinExistence type="predicted"/>
<reference evidence="2 3" key="1">
    <citation type="submission" date="2020-08" db="EMBL/GenBank/DDBJ databases">
        <title>Genomic Encyclopedia of Type Strains, Phase IV (KMG-IV): sequencing the most valuable type-strain genomes for metagenomic binning, comparative biology and taxonomic classification.</title>
        <authorList>
            <person name="Goeker M."/>
        </authorList>
    </citation>
    <scope>NUCLEOTIDE SEQUENCE [LARGE SCALE GENOMIC DNA]</scope>
    <source>
        <strain evidence="2 3">DSM 17976</strain>
    </source>
</reference>
<dbReference type="CDD" id="cd06260">
    <property type="entry name" value="DUF820-like"/>
    <property type="match status" value="1"/>
</dbReference>
<dbReference type="Proteomes" id="UP000541352">
    <property type="component" value="Unassembled WGS sequence"/>
</dbReference>
<comment type="caution">
    <text evidence="2">The sequence shown here is derived from an EMBL/GenBank/DDBJ whole genome shotgun (WGS) entry which is preliminary data.</text>
</comment>
<dbReference type="RefSeq" id="WP_183970935.1">
    <property type="nucleotide sequence ID" value="NZ_JACIBY010000001.1"/>
</dbReference>
<evidence type="ECO:0000259" key="1">
    <source>
        <dbReference type="Pfam" id="PF05685"/>
    </source>
</evidence>
<protein>
    <submittedName>
        <fullName evidence="2">Uma2 family endonuclease</fullName>
    </submittedName>
</protein>
<sequence>MSAVEKTLSPDDYLQWERAAEFKSEYHRGTITLMAGASRNHNRVTANLSVEIGVRLKNSRCQHFSQDFRLWIPTEEFYTYPDLTIVCGKLELLDDQFDTMLNPTTIIEVLSKSTAQYDRSEKFEYYRSIPSFKEYVLIDSERVKVEVWQKLESPNVWALVHETRRLDDSIQLMMLPSAISLQDIYAQTVGLLHIND</sequence>
<feature type="domain" description="Putative restriction endonuclease" evidence="1">
    <location>
        <begin position="11"/>
        <end position="176"/>
    </location>
</feature>
<name>A0A7W5ZFI9_9BACT</name>
<dbReference type="SUPFAM" id="SSF52980">
    <property type="entry name" value="Restriction endonuclease-like"/>
    <property type="match status" value="1"/>
</dbReference>
<dbReference type="InterPro" id="IPR011335">
    <property type="entry name" value="Restrct_endonuc-II-like"/>
</dbReference>
<dbReference type="PANTHER" id="PTHR36558">
    <property type="entry name" value="GLR1098 PROTEIN"/>
    <property type="match status" value="1"/>
</dbReference>
<organism evidence="2 3">
    <name type="scientific">Runella defluvii</name>
    <dbReference type="NCBI Taxonomy" id="370973"/>
    <lineage>
        <taxon>Bacteria</taxon>
        <taxon>Pseudomonadati</taxon>
        <taxon>Bacteroidota</taxon>
        <taxon>Cytophagia</taxon>
        <taxon>Cytophagales</taxon>
        <taxon>Spirosomataceae</taxon>
        <taxon>Runella</taxon>
    </lineage>
</organism>
<evidence type="ECO:0000313" key="2">
    <source>
        <dbReference type="EMBL" id="MBB3836150.1"/>
    </source>
</evidence>
<gene>
    <name evidence="2" type="ORF">FHS57_000132</name>
</gene>
<dbReference type="PANTHER" id="PTHR36558:SF1">
    <property type="entry name" value="RESTRICTION ENDONUCLEASE DOMAIN-CONTAINING PROTEIN-RELATED"/>
    <property type="match status" value="1"/>
</dbReference>
<accession>A0A7W5ZFI9</accession>
<keyword evidence="2" id="KW-0255">Endonuclease</keyword>
<dbReference type="GO" id="GO:0004519">
    <property type="term" value="F:endonuclease activity"/>
    <property type="evidence" value="ECO:0007669"/>
    <property type="project" value="UniProtKB-KW"/>
</dbReference>
<dbReference type="AlphaFoldDB" id="A0A7W5ZFI9"/>
<dbReference type="Pfam" id="PF05685">
    <property type="entry name" value="Uma2"/>
    <property type="match status" value="1"/>
</dbReference>